<keyword evidence="3" id="KW-1185">Reference proteome</keyword>
<proteinExistence type="predicted"/>
<reference evidence="2" key="1">
    <citation type="submission" date="2022-11" db="EMBL/GenBank/DDBJ databases">
        <authorList>
            <person name="Petersen C."/>
        </authorList>
    </citation>
    <scope>NUCLEOTIDE SEQUENCE</scope>
    <source>
        <strain evidence="2">IBT 20477</strain>
    </source>
</reference>
<reference evidence="2" key="2">
    <citation type="journal article" date="2023" name="IMA Fungus">
        <title>Comparative genomic study of the Penicillium genus elucidates a diverse pangenome and 15 lateral gene transfer events.</title>
        <authorList>
            <person name="Petersen C."/>
            <person name="Sorensen T."/>
            <person name="Nielsen M.R."/>
            <person name="Sondergaard T.E."/>
            <person name="Sorensen J.L."/>
            <person name="Fitzpatrick D.A."/>
            <person name="Frisvad J.C."/>
            <person name="Nielsen K.L."/>
        </authorList>
    </citation>
    <scope>NUCLEOTIDE SEQUENCE</scope>
    <source>
        <strain evidence="2">IBT 20477</strain>
    </source>
</reference>
<evidence type="ECO:0000256" key="1">
    <source>
        <dbReference type="SAM" id="MobiDB-lite"/>
    </source>
</evidence>
<dbReference type="EMBL" id="JAPQKQ010000009">
    <property type="protein sequence ID" value="KAJ5182041.1"/>
    <property type="molecule type" value="Genomic_DNA"/>
</dbReference>
<dbReference type="OrthoDB" id="4375585at2759"/>
<evidence type="ECO:0000313" key="2">
    <source>
        <dbReference type="EMBL" id="KAJ5182041.1"/>
    </source>
</evidence>
<gene>
    <name evidence="2" type="ORF">N7449_012188</name>
</gene>
<name>A0A9W9IUD2_9EURO</name>
<evidence type="ECO:0000313" key="3">
    <source>
        <dbReference type="Proteomes" id="UP001150942"/>
    </source>
</evidence>
<feature type="compositionally biased region" description="Polar residues" evidence="1">
    <location>
        <begin position="61"/>
        <end position="70"/>
    </location>
</feature>
<dbReference type="AlphaFoldDB" id="A0A9W9IUD2"/>
<organism evidence="2 3">
    <name type="scientific">Penicillium cf. viridicatum</name>
    <dbReference type="NCBI Taxonomy" id="2972119"/>
    <lineage>
        <taxon>Eukaryota</taxon>
        <taxon>Fungi</taxon>
        <taxon>Dikarya</taxon>
        <taxon>Ascomycota</taxon>
        <taxon>Pezizomycotina</taxon>
        <taxon>Eurotiomycetes</taxon>
        <taxon>Eurotiomycetidae</taxon>
        <taxon>Eurotiales</taxon>
        <taxon>Aspergillaceae</taxon>
        <taxon>Penicillium</taxon>
    </lineage>
</organism>
<feature type="compositionally biased region" description="Low complexity" evidence="1">
    <location>
        <begin position="48"/>
        <end position="60"/>
    </location>
</feature>
<accession>A0A9W9IUD2</accession>
<dbReference type="Proteomes" id="UP001150942">
    <property type="component" value="Unassembled WGS sequence"/>
</dbReference>
<feature type="region of interest" description="Disordered" evidence="1">
    <location>
        <begin position="36"/>
        <end position="75"/>
    </location>
</feature>
<protein>
    <submittedName>
        <fullName evidence="2">Uncharacterized protein</fullName>
    </submittedName>
</protein>
<sequence length="91" mass="9912">MCLTSAVETLICWKLLIYFSREISNVKSLDAYLAPTPHIRPAVPPKPTTSRSGTTGSTSTFAPSHGTSTQSRDDSQALLDILKLYPSVDEE</sequence>
<comment type="caution">
    <text evidence="2">The sequence shown here is derived from an EMBL/GenBank/DDBJ whole genome shotgun (WGS) entry which is preliminary data.</text>
</comment>